<dbReference type="AlphaFoldDB" id="L0KYR4"/>
<dbReference type="STRING" id="867904.Metho_1611"/>
<accession>L0KYR4</accession>
<sequence>MSNNTKENKDCQLHKFEKNKYFYGKLMTVRDFETEQSYFDEKRHLINRLLNGSGLICGFEQIQIKTAADGNLNMLFIDGGAALDCCGREIVVPPNTEEKILNSSGSSVSNLTGTPYLYLKYKACYDGYVASASNPSSCAEKCCPGKTVESFEVIASDKAPELKELECRLEFTPLKDVTVWLEDLEKDHRICPSCADKERVFLATVKDENGIYSVDSEDTAKNRIFFTQKELYQLFKCHILDINNPHAVTAVQTGALVSVDGVGNAGGDVDLVPEGSIVITPDDTNDRITIGENHSAKKDNPHQVTAIQTGALVSIDGVSNPGGNVDLIAGSNVSITPNPSTHTIEIASTGGGGEPATTVQSVGTSLIVGTSDRYSREDHVHNLGRGVVDIENLSEKLQKQLELLFMYLRERALKCTVSNFKAIGIQFNNDIAFKIAQNTKDAVNNKVYQKEEDFMEFMKELLELMMAFADNIQGRSTDESFRNFLNALEELKEALGSEDALRVAIQQDEVCFYVSELEIRG</sequence>
<gene>
    <name evidence="1" type="ordered locus">Metho_1611</name>
</gene>
<evidence type="ECO:0000313" key="1">
    <source>
        <dbReference type="EMBL" id="AGB49805.1"/>
    </source>
</evidence>
<name>L0KYR4_METHD</name>
<dbReference type="OrthoDB" id="275839at2157"/>
<dbReference type="GeneID" id="14406124"/>
<dbReference type="KEGG" id="mhz:Metho_1611"/>
<organism evidence="1 2">
    <name type="scientific">Methanomethylovorans hollandica (strain DSM 15978 / NBRC 107637 / DMS1)</name>
    <dbReference type="NCBI Taxonomy" id="867904"/>
    <lineage>
        <taxon>Archaea</taxon>
        <taxon>Methanobacteriati</taxon>
        <taxon>Methanobacteriota</taxon>
        <taxon>Stenosarchaea group</taxon>
        <taxon>Methanomicrobia</taxon>
        <taxon>Methanosarcinales</taxon>
        <taxon>Methanosarcinaceae</taxon>
        <taxon>Methanomethylovorans</taxon>
    </lineage>
</organism>
<dbReference type="Proteomes" id="UP000010866">
    <property type="component" value="Chromosome"/>
</dbReference>
<protein>
    <submittedName>
        <fullName evidence="1">Uncharacterized protein</fullName>
    </submittedName>
</protein>
<dbReference type="RefSeq" id="WP_015324970.1">
    <property type="nucleotide sequence ID" value="NC_019977.1"/>
</dbReference>
<reference evidence="2" key="1">
    <citation type="submission" date="2012-02" db="EMBL/GenBank/DDBJ databases">
        <title>Complete sequence of chromosome of Methanomethylovorans hollandica DSM 15978.</title>
        <authorList>
            <person name="Lucas S."/>
            <person name="Copeland A."/>
            <person name="Lapidus A."/>
            <person name="Glavina del Rio T."/>
            <person name="Dalin E."/>
            <person name="Tice H."/>
            <person name="Bruce D."/>
            <person name="Goodwin L."/>
            <person name="Pitluck S."/>
            <person name="Peters L."/>
            <person name="Mikhailova N."/>
            <person name="Held B."/>
            <person name="Kyrpides N."/>
            <person name="Mavromatis K."/>
            <person name="Ivanova N."/>
            <person name="Brettin T."/>
            <person name="Detter J.C."/>
            <person name="Han C."/>
            <person name="Larimer F."/>
            <person name="Land M."/>
            <person name="Hauser L."/>
            <person name="Markowitz V."/>
            <person name="Cheng J.-F."/>
            <person name="Hugenholtz P."/>
            <person name="Woyke T."/>
            <person name="Wu D."/>
            <person name="Spring S."/>
            <person name="Schroeder M."/>
            <person name="Brambilla E."/>
            <person name="Klenk H.-P."/>
            <person name="Eisen J.A."/>
        </authorList>
    </citation>
    <scope>NUCLEOTIDE SEQUENCE [LARGE SCALE GENOMIC DNA]</scope>
    <source>
        <strain evidence="2">DSM 15978 / NBRC 107637 / DMS1</strain>
    </source>
</reference>
<proteinExistence type="predicted"/>
<evidence type="ECO:0000313" key="2">
    <source>
        <dbReference type="Proteomes" id="UP000010866"/>
    </source>
</evidence>
<dbReference type="EMBL" id="CP003362">
    <property type="protein sequence ID" value="AGB49805.1"/>
    <property type="molecule type" value="Genomic_DNA"/>
</dbReference>
<dbReference type="HOGENOM" id="CLU_520349_0_0_2"/>
<keyword evidence="2" id="KW-1185">Reference proteome</keyword>